<reference evidence="3" key="1">
    <citation type="submission" date="2022-10" db="EMBL/GenBank/DDBJ databases">
        <title>Complete genome sequence of Schlegelella aquatica LMG 23380.</title>
        <authorList>
            <person name="Musilova J."/>
            <person name="Kourilova X."/>
            <person name="Bezdicek M."/>
            <person name="Hermankova K."/>
            <person name="Obruca S."/>
            <person name="Sedlar K."/>
        </authorList>
    </citation>
    <scope>NUCLEOTIDE SEQUENCE</scope>
    <source>
        <strain evidence="3">LMG 23380</strain>
    </source>
</reference>
<dbReference type="NCBIfam" id="NF002490">
    <property type="entry name" value="PRK01777.1"/>
    <property type="match status" value="1"/>
</dbReference>
<accession>A0ABY6MWP8</accession>
<dbReference type="InterPro" id="IPR037021">
    <property type="entry name" value="RnfH_sf"/>
</dbReference>
<evidence type="ECO:0000313" key="3">
    <source>
        <dbReference type="EMBL" id="UZD56453.1"/>
    </source>
</evidence>
<dbReference type="PANTHER" id="PTHR37483:SF1">
    <property type="entry name" value="UPF0125 PROTEIN RATB"/>
    <property type="match status" value="1"/>
</dbReference>
<proteinExistence type="inferred from homology"/>
<evidence type="ECO:0000313" key="4">
    <source>
        <dbReference type="Proteomes" id="UP001163266"/>
    </source>
</evidence>
<dbReference type="Pfam" id="PF03658">
    <property type="entry name" value="Ub-RnfH"/>
    <property type="match status" value="1"/>
</dbReference>
<sequence length="98" mass="11292">MRVEVLYAPGPGQVDHVELDLAEGSTVLHALRASGVLERHPEIDLQSHGVGVWGRVQPLDSALRERDRVEIYRPLVVDPKEARRLRYRQHKDKRPRSR</sequence>
<evidence type="ECO:0000256" key="2">
    <source>
        <dbReference type="HAMAP-Rule" id="MF_00460"/>
    </source>
</evidence>
<evidence type="ECO:0000256" key="1">
    <source>
        <dbReference type="ARBA" id="ARBA00010645"/>
    </source>
</evidence>
<dbReference type="InterPro" id="IPR016155">
    <property type="entry name" value="Mopterin_synth/thiamin_S_b"/>
</dbReference>
<keyword evidence="4" id="KW-1185">Reference proteome</keyword>
<dbReference type="Gene3D" id="3.10.20.280">
    <property type="entry name" value="RnfH-like"/>
    <property type="match status" value="1"/>
</dbReference>
<dbReference type="EMBL" id="CP110257">
    <property type="protein sequence ID" value="UZD56453.1"/>
    <property type="molecule type" value="Genomic_DNA"/>
</dbReference>
<dbReference type="RefSeq" id="WP_264894494.1">
    <property type="nucleotide sequence ID" value="NZ_CP110257.1"/>
</dbReference>
<organism evidence="3 4">
    <name type="scientific">Caldimonas aquatica</name>
    <dbReference type="NCBI Taxonomy" id="376175"/>
    <lineage>
        <taxon>Bacteria</taxon>
        <taxon>Pseudomonadati</taxon>
        <taxon>Pseudomonadota</taxon>
        <taxon>Betaproteobacteria</taxon>
        <taxon>Burkholderiales</taxon>
        <taxon>Sphaerotilaceae</taxon>
        <taxon>Caldimonas</taxon>
    </lineage>
</organism>
<dbReference type="Proteomes" id="UP001163266">
    <property type="component" value="Chromosome"/>
</dbReference>
<name>A0ABY6MWP8_9BURK</name>
<gene>
    <name evidence="3" type="ORF">OMP39_08175</name>
</gene>
<dbReference type="InterPro" id="IPR005346">
    <property type="entry name" value="RnfH"/>
</dbReference>
<protein>
    <recommendedName>
        <fullName evidence="2">UPF0125 protein OMP39_08175</fullName>
    </recommendedName>
</protein>
<dbReference type="PANTHER" id="PTHR37483">
    <property type="entry name" value="UPF0125 PROTEIN RATB"/>
    <property type="match status" value="1"/>
</dbReference>
<comment type="similarity">
    <text evidence="1 2">Belongs to the UPF0125 (RnfH) family.</text>
</comment>
<dbReference type="SUPFAM" id="SSF54285">
    <property type="entry name" value="MoaD/ThiS"/>
    <property type="match status" value="1"/>
</dbReference>
<dbReference type="HAMAP" id="MF_00460">
    <property type="entry name" value="UPF0125_RnfH"/>
    <property type="match status" value="1"/>
</dbReference>